<gene>
    <name evidence="2" type="ORF">CEY16_14385</name>
</gene>
<proteinExistence type="predicted"/>
<dbReference type="AlphaFoldDB" id="A0A2I0QQD9"/>
<keyword evidence="1" id="KW-0812">Transmembrane</keyword>
<organism evidence="2 3">
    <name type="scientific">Halalkalibacillus sediminis</name>
    <dbReference type="NCBI Taxonomy" id="2018042"/>
    <lineage>
        <taxon>Bacteria</taxon>
        <taxon>Bacillati</taxon>
        <taxon>Bacillota</taxon>
        <taxon>Bacilli</taxon>
        <taxon>Bacillales</taxon>
        <taxon>Bacillaceae</taxon>
        <taxon>Halalkalibacillus</taxon>
    </lineage>
</organism>
<feature type="transmembrane region" description="Helical" evidence="1">
    <location>
        <begin position="27"/>
        <end position="44"/>
    </location>
</feature>
<protein>
    <submittedName>
        <fullName evidence="2">Uncharacterized protein</fullName>
    </submittedName>
</protein>
<keyword evidence="1" id="KW-0472">Membrane</keyword>
<dbReference type="EMBL" id="PJNH01000005">
    <property type="protein sequence ID" value="PKR76544.1"/>
    <property type="molecule type" value="Genomic_DNA"/>
</dbReference>
<evidence type="ECO:0000313" key="3">
    <source>
        <dbReference type="Proteomes" id="UP000243524"/>
    </source>
</evidence>
<reference evidence="2 3" key="1">
    <citation type="submission" date="2017-06" db="EMBL/GenBank/DDBJ databases">
        <title>the draft geome sequence of Illustriluteabacillus marina B3227.</title>
        <authorList>
            <person name="He R.-H."/>
            <person name="Du Z.-J."/>
        </authorList>
    </citation>
    <scope>NUCLEOTIDE SEQUENCE [LARGE SCALE GENOMIC DNA]</scope>
    <source>
        <strain evidence="2 3">B3227</strain>
    </source>
</reference>
<dbReference type="Proteomes" id="UP000243524">
    <property type="component" value="Unassembled WGS sequence"/>
</dbReference>
<keyword evidence="3" id="KW-1185">Reference proteome</keyword>
<sequence length="79" mass="9270">MPKNEEDGAFSDVLYRDLTNRGKFKRLLWMDLFIVGYIVYILLHEDISNLIKGLFISLFILLGVISTVHAWLRMKKDPK</sequence>
<dbReference type="RefSeq" id="WP_101332758.1">
    <property type="nucleotide sequence ID" value="NZ_PJNH01000005.1"/>
</dbReference>
<evidence type="ECO:0000313" key="2">
    <source>
        <dbReference type="EMBL" id="PKR76544.1"/>
    </source>
</evidence>
<comment type="caution">
    <text evidence="2">The sequence shown here is derived from an EMBL/GenBank/DDBJ whole genome shotgun (WGS) entry which is preliminary data.</text>
</comment>
<feature type="transmembrane region" description="Helical" evidence="1">
    <location>
        <begin position="50"/>
        <end position="72"/>
    </location>
</feature>
<accession>A0A2I0QQD9</accession>
<name>A0A2I0QQD9_9BACI</name>
<keyword evidence="1" id="KW-1133">Transmembrane helix</keyword>
<evidence type="ECO:0000256" key="1">
    <source>
        <dbReference type="SAM" id="Phobius"/>
    </source>
</evidence>